<evidence type="ECO:0000259" key="6">
    <source>
        <dbReference type="Pfam" id="PF12698"/>
    </source>
</evidence>
<dbReference type="PANTHER" id="PTHR43471">
    <property type="entry name" value="ABC TRANSPORTER PERMEASE"/>
    <property type="match status" value="1"/>
</dbReference>
<dbReference type="PANTHER" id="PTHR43471:SF1">
    <property type="entry name" value="ABC TRANSPORTER PERMEASE PROTEIN NOSY-RELATED"/>
    <property type="match status" value="1"/>
</dbReference>
<keyword evidence="3 5" id="KW-1133">Transmembrane helix</keyword>
<feature type="domain" description="ABC-2 type transporter transmembrane" evidence="6">
    <location>
        <begin position="51"/>
        <end position="227"/>
    </location>
</feature>
<keyword evidence="4 5" id="KW-0472">Membrane</keyword>
<name>A0ABT4GRU3_PAEAL</name>
<evidence type="ECO:0000256" key="3">
    <source>
        <dbReference type="ARBA" id="ARBA00022989"/>
    </source>
</evidence>
<protein>
    <submittedName>
        <fullName evidence="7">ABC transporter permease</fullName>
    </submittedName>
</protein>
<gene>
    <name evidence="7" type="ORF">M5X12_02445</name>
</gene>
<dbReference type="EMBL" id="JAMDNP010000005">
    <property type="protein sequence ID" value="MCY9759425.1"/>
    <property type="molecule type" value="Genomic_DNA"/>
</dbReference>
<dbReference type="Proteomes" id="UP001527181">
    <property type="component" value="Unassembled WGS sequence"/>
</dbReference>
<comment type="subcellular location">
    <subcellularLocation>
        <location evidence="1">Membrane</location>
        <topology evidence="1">Multi-pass membrane protein</topology>
    </subcellularLocation>
</comment>
<feature type="transmembrane region" description="Helical" evidence="5">
    <location>
        <begin position="55"/>
        <end position="72"/>
    </location>
</feature>
<evidence type="ECO:0000256" key="2">
    <source>
        <dbReference type="ARBA" id="ARBA00022692"/>
    </source>
</evidence>
<evidence type="ECO:0000256" key="5">
    <source>
        <dbReference type="SAM" id="Phobius"/>
    </source>
</evidence>
<comment type="caution">
    <text evidence="7">The sequence shown here is derived from an EMBL/GenBank/DDBJ whole genome shotgun (WGS) entry which is preliminary data.</text>
</comment>
<dbReference type="InterPro" id="IPR013525">
    <property type="entry name" value="ABC2_TM"/>
</dbReference>
<accession>A0ABT4GRU3</accession>
<dbReference type="Pfam" id="PF12698">
    <property type="entry name" value="ABC2_membrane_3"/>
    <property type="match status" value="1"/>
</dbReference>
<evidence type="ECO:0000256" key="1">
    <source>
        <dbReference type="ARBA" id="ARBA00004141"/>
    </source>
</evidence>
<organism evidence="7 8">
    <name type="scientific">Paenibacillus alvei</name>
    <name type="common">Bacillus alvei</name>
    <dbReference type="NCBI Taxonomy" id="44250"/>
    <lineage>
        <taxon>Bacteria</taxon>
        <taxon>Bacillati</taxon>
        <taxon>Bacillota</taxon>
        <taxon>Bacilli</taxon>
        <taxon>Bacillales</taxon>
        <taxon>Paenibacillaceae</taxon>
        <taxon>Paenibacillus</taxon>
    </lineage>
</organism>
<feature type="transmembrane region" description="Helical" evidence="5">
    <location>
        <begin position="121"/>
        <end position="143"/>
    </location>
</feature>
<feature type="transmembrane region" description="Helical" evidence="5">
    <location>
        <begin position="93"/>
        <end position="115"/>
    </location>
</feature>
<evidence type="ECO:0000313" key="8">
    <source>
        <dbReference type="Proteomes" id="UP001527181"/>
    </source>
</evidence>
<sequence length="237" mass="25908">MTFSINRVTAMIQKEWKEAMRNQMLLITAALPLIFAFMFSNGTIGDGATLLMMPINMALLITCLFAQSMMVAEEKEKHTLRVLMLSPAKPIEVLLGKSAISVFLTLCALIATFLIAKTPGLPLIGLAMLIVPSLIMYVAFGTLTGLLSRTTMETSFVGMPLMIVFLMGPAFSNVFNSSVVDTIVAYLPTSQLSEAAQKLWDGQGLFSISIHVGIITIWMAASIIITLIVYRSKRYDA</sequence>
<keyword evidence="8" id="KW-1185">Reference proteome</keyword>
<reference evidence="7 8" key="1">
    <citation type="submission" date="2022-05" db="EMBL/GenBank/DDBJ databases">
        <title>Genome Sequencing of Bee-Associated Microbes.</title>
        <authorList>
            <person name="Dunlap C."/>
        </authorList>
    </citation>
    <scope>NUCLEOTIDE SEQUENCE [LARGE SCALE GENOMIC DNA]</scope>
    <source>
        <strain evidence="7 8">NRRL B-04010</strain>
    </source>
</reference>
<proteinExistence type="predicted"/>
<evidence type="ECO:0000313" key="7">
    <source>
        <dbReference type="EMBL" id="MCY9759425.1"/>
    </source>
</evidence>
<evidence type="ECO:0000256" key="4">
    <source>
        <dbReference type="ARBA" id="ARBA00023136"/>
    </source>
</evidence>
<feature type="transmembrane region" description="Helical" evidence="5">
    <location>
        <begin position="208"/>
        <end position="230"/>
    </location>
</feature>
<keyword evidence="2 5" id="KW-0812">Transmembrane</keyword>
<feature type="transmembrane region" description="Helical" evidence="5">
    <location>
        <begin position="155"/>
        <end position="175"/>
    </location>
</feature>
<dbReference type="RefSeq" id="WP_268599055.1">
    <property type="nucleotide sequence ID" value="NZ_JAKOBS010000017.1"/>
</dbReference>